<organism evidence="1 2">
    <name type="scientific">Ascaris lumbricoides</name>
    <name type="common">Giant roundworm</name>
    <dbReference type="NCBI Taxonomy" id="6252"/>
    <lineage>
        <taxon>Eukaryota</taxon>
        <taxon>Metazoa</taxon>
        <taxon>Ecdysozoa</taxon>
        <taxon>Nematoda</taxon>
        <taxon>Chromadorea</taxon>
        <taxon>Rhabditida</taxon>
        <taxon>Spirurina</taxon>
        <taxon>Ascaridomorpha</taxon>
        <taxon>Ascaridoidea</taxon>
        <taxon>Ascarididae</taxon>
        <taxon>Ascaris</taxon>
    </lineage>
</organism>
<dbReference type="SUPFAM" id="SSF55811">
    <property type="entry name" value="Nudix"/>
    <property type="match status" value="1"/>
</dbReference>
<dbReference type="AlphaFoldDB" id="A0A0M3HIG9"/>
<dbReference type="InterPro" id="IPR015797">
    <property type="entry name" value="NUDIX_hydrolase-like_dom_sf"/>
</dbReference>
<dbReference type="Proteomes" id="UP000036681">
    <property type="component" value="Unplaced"/>
</dbReference>
<sequence>MKWDMALRPDSVACILFHRDMDSLLFVKQFRPGTVFLMLSLTSDS</sequence>
<proteinExistence type="predicted"/>
<accession>A0A0M3HIG9</accession>
<dbReference type="Gene3D" id="3.90.79.10">
    <property type="entry name" value="Nucleoside Triphosphate Pyrophosphohydrolase"/>
    <property type="match status" value="1"/>
</dbReference>
<keyword evidence="1" id="KW-1185">Reference proteome</keyword>
<protein>
    <submittedName>
        <fullName evidence="2">Uncharacterized protein</fullName>
    </submittedName>
</protein>
<evidence type="ECO:0000313" key="2">
    <source>
        <dbReference type="WBParaSite" id="ALUE_0000131401-mRNA-1"/>
    </source>
</evidence>
<dbReference type="WBParaSite" id="ALUE_0000131401-mRNA-1">
    <property type="protein sequence ID" value="ALUE_0000131401-mRNA-1"/>
    <property type="gene ID" value="ALUE_0000131401"/>
</dbReference>
<evidence type="ECO:0000313" key="1">
    <source>
        <dbReference type="Proteomes" id="UP000036681"/>
    </source>
</evidence>
<name>A0A0M3HIG9_ASCLU</name>
<reference evidence="2" key="1">
    <citation type="submission" date="2017-02" db="UniProtKB">
        <authorList>
            <consortium name="WormBaseParasite"/>
        </authorList>
    </citation>
    <scope>IDENTIFICATION</scope>
</reference>